<evidence type="ECO:0000313" key="4">
    <source>
        <dbReference type="Proteomes" id="UP000285624"/>
    </source>
</evidence>
<dbReference type="Proteomes" id="UP000792063">
    <property type="component" value="Unassembled WGS sequence"/>
</dbReference>
<dbReference type="Proteomes" id="UP000285624">
    <property type="component" value="Unassembled WGS sequence"/>
</dbReference>
<reference evidence="1" key="1">
    <citation type="journal article" date="2015" name="Genom Data">
        <title>Genome sequences of six Phytophthora species associated with forests in New Zealand.</title>
        <authorList>
            <person name="Studholme D.J."/>
            <person name="McDougal R.L."/>
            <person name="Sambles C."/>
            <person name="Hansen E."/>
            <person name="Hardy G."/>
            <person name="Grant M."/>
            <person name="Ganley R.J."/>
            <person name="Williams N.M."/>
        </authorList>
    </citation>
    <scope>NUCLEOTIDE SEQUENCE</scope>
    <source>
        <strain evidence="1">NZFS 3630</strain>
    </source>
</reference>
<dbReference type="EMBL" id="JPWU03000012">
    <property type="protein sequence ID" value="KAG2532268.1"/>
    <property type="molecule type" value="Genomic_DNA"/>
</dbReference>
<name>A0A3R7JX64_9STRA</name>
<dbReference type="AlphaFoldDB" id="A0A3R7JX64"/>
<organism evidence="3 4">
    <name type="scientific">Phytophthora kernoviae</name>
    <dbReference type="NCBI Taxonomy" id="325452"/>
    <lineage>
        <taxon>Eukaryota</taxon>
        <taxon>Sar</taxon>
        <taxon>Stramenopiles</taxon>
        <taxon>Oomycota</taxon>
        <taxon>Peronosporomycetes</taxon>
        <taxon>Peronosporales</taxon>
        <taxon>Peronosporaceae</taxon>
        <taxon>Phytophthora</taxon>
    </lineage>
</organism>
<comment type="caution">
    <text evidence="3">The sequence shown here is derived from an EMBL/GenBank/DDBJ whole genome shotgun (WGS) entry which is preliminary data.</text>
</comment>
<sequence length="89" mass="10135">MGGSSGAYFQSRTMKQWEEKGDVAEDQGTVGVLDLDWIASQLELISPDVRYRLDPKYCADLPFEPQDEEDSEVDECIAEDKWLDDVLDM</sequence>
<evidence type="ECO:0000313" key="3">
    <source>
        <dbReference type="EMBL" id="RLN83100.1"/>
    </source>
</evidence>
<protein>
    <submittedName>
        <fullName evidence="3">Uncharacterized protein</fullName>
    </submittedName>
</protein>
<evidence type="ECO:0000313" key="1">
    <source>
        <dbReference type="EMBL" id="KAG2532268.1"/>
    </source>
</evidence>
<keyword evidence="4" id="KW-1185">Reference proteome</keyword>
<reference evidence="1" key="3">
    <citation type="submission" date="2020-06" db="EMBL/GenBank/DDBJ databases">
        <authorList>
            <person name="Studholme D.J."/>
        </authorList>
    </citation>
    <scope>NUCLEOTIDE SEQUENCE</scope>
    <source>
        <strain evidence="1">NZFS 3630</strain>
    </source>
</reference>
<accession>A0A3R7JX64</accession>
<dbReference type="Proteomes" id="UP000285883">
    <property type="component" value="Unassembled WGS sequence"/>
</dbReference>
<gene>
    <name evidence="2" type="ORF">BBI17_002242</name>
    <name evidence="3" type="ORF">BBO99_00002417</name>
    <name evidence="1" type="ORF">JM18_000686</name>
</gene>
<evidence type="ECO:0000313" key="5">
    <source>
        <dbReference type="Proteomes" id="UP000285883"/>
    </source>
</evidence>
<reference evidence="4 5" key="2">
    <citation type="submission" date="2018-07" db="EMBL/GenBank/DDBJ databases">
        <title>Genome sequencing of oomycete isolates from Chile give support for New Zealand origin for Phytophthora kernoviae and make available the first Nothophytophthora sp. genome.</title>
        <authorList>
            <person name="Studholme D.J."/>
            <person name="Sanfuentes E."/>
            <person name="Panda P."/>
            <person name="Hill R."/>
            <person name="Sambles C."/>
            <person name="Grant M."/>
            <person name="Williams N.M."/>
            <person name="Mcdougal R.L."/>
        </authorList>
    </citation>
    <scope>NUCLEOTIDE SEQUENCE [LARGE SCALE GENOMIC DNA]</scope>
    <source>
        <strain evidence="2">Chile2</strain>
        <strain evidence="3">Chile4</strain>
    </source>
</reference>
<dbReference type="EMBL" id="MAYM02002258">
    <property type="protein sequence ID" value="RLN02127.1"/>
    <property type="molecule type" value="Genomic_DNA"/>
</dbReference>
<proteinExistence type="predicted"/>
<dbReference type="EMBL" id="MBDN02000040">
    <property type="protein sequence ID" value="RLN83100.1"/>
    <property type="molecule type" value="Genomic_DNA"/>
</dbReference>
<dbReference type="STRING" id="325452.A0A3R7JX64"/>
<evidence type="ECO:0000313" key="2">
    <source>
        <dbReference type="EMBL" id="RLN02127.1"/>
    </source>
</evidence>